<accession>A0ABD3PR07</accession>
<proteinExistence type="predicted"/>
<feature type="compositionally biased region" description="Pro residues" evidence="1">
    <location>
        <begin position="136"/>
        <end position="148"/>
    </location>
</feature>
<dbReference type="EMBL" id="JALLPJ020000500">
    <property type="protein sequence ID" value="KAL3790468.1"/>
    <property type="molecule type" value="Genomic_DNA"/>
</dbReference>
<evidence type="ECO:0000313" key="3">
    <source>
        <dbReference type="Proteomes" id="UP001530400"/>
    </source>
</evidence>
<feature type="compositionally biased region" description="Pro residues" evidence="1">
    <location>
        <begin position="55"/>
        <end position="75"/>
    </location>
</feature>
<reference evidence="2 3" key="1">
    <citation type="submission" date="2024-10" db="EMBL/GenBank/DDBJ databases">
        <title>Updated reference genomes for cyclostephanoid diatoms.</title>
        <authorList>
            <person name="Roberts W.R."/>
            <person name="Alverson A.J."/>
        </authorList>
    </citation>
    <scope>NUCLEOTIDE SEQUENCE [LARGE SCALE GENOMIC DNA]</scope>
    <source>
        <strain evidence="2 3">AJA010-31</strain>
    </source>
</reference>
<feature type="compositionally biased region" description="Acidic residues" evidence="1">
    <location>
        <begin position="200"/>
        <end position="217"/>
    </location>
</feature>
<organism evidence="2 3">
    <name type="scientific">Cyclotella atomus</name>
    <dbReference type="NCBI Taxonomy" id="382360"/>
    <lineage>
        <taxon>Eukaryota</taxon>
        <taxon>Sar</taxon>
        <taxon>Stramenopiles</taxon>
        <taxon>Ochrophyta</taxon>
        <taxon>Bacillariophyta</taxon>
        <taxon>Coscinodiscophyceae</taxon>
        <taxon>Thalassiosirophycidae</taxon>
        <taxon>Stephanodiscales</taxon>
        <taxon>Stephanodiscaceae</taxon>
        <taxon>Cyclotella</taxon>
    </lineage>
</organism>
<evidence type="ECO:0000256" key="1">
    <source>
        <dbReference type="SAM" id="MobiDB-lite"/>
    </source>
</evidence>
<sequence length="564" mass="60753">MTPLPLRMLCPLPFGLGFSTPYGVLMGGVTSLSLGSVVQNIESALPDNSAGAPSPEEPPPLPLPITTPGDPPLPSNPGFTPSPANEPSPSNEPTSAPPSLSPLTTPTAQLVPTTASPPAAPSTQPPVTAPTRAPSAPSPTPSPGPPDIAPTTAPVDSQTVLNPAWFHEDNVFHNEPDCDDSGGDDSTVADSIPDLVAREPDDDESTVADQPDDDESAVSDSVPELMVRYDSDSDDDSSCEGGPSISFSFDNESDGDSLMPRGLNKQWDAGSTATTDLLSLCLDDASTDSCLSFDSVSSRSVSSVSSLGSGSSLPTVVHAQPTVTTPSNETLEAVRQATIGKKAVRDDDAALPVTLWDMRIRGDQPLADHTKAFSGFRTFGRRLFLRAIYNDCMETLAKEFGACWPLMPRTVDGRMTKLAWRLQGIRNLLWSVDNTNFFEYKCCSKTYYFRFPLYYRKLPKFRDPAVKAEMHKKVMKVKKRRYLLGTTLENLKSIIKYFAVPKGDVDVRIVYDATASGLNDCVWSPSFWLPTIDSLIWALDVDSWMADRDISTPSAASSKKPESV</sequence>
<dbReference type="PRINTS" id="PR01217">
    <property type="entry name" value="PRICHEXTENSN"/>
</dbReference>
<feature type="compositionally biased region" description="Pro residues" evidence="1">
    <location>
        <begin position="118"/>
        <end position="128"/>
    </location>
</feature>
<feature type="compositionally biased region" description="Low complexity" evidence="1">
    <location>
        <begin position="101"/>
        <end position="117"/>
    </location>
</feature>
<gene>
    <name evidence="2" type="ORF">ACHAWO_010037</name>
</gene>
<feature type="region of interest" description="Disordered" evidence="1">
    <location>
        <begin position="45"/>
        <end position="263"/>
    </location>
</feature>
<comment type="caution">
    <text evidence="2">The sequence shown here is derived from an EMBL/GenBank/DDBJ whole genome shotgun (WGS) entry which is preliminary data.</text>
</comment>
<name>A0ABD3PR07_9STRA</name>
<evidence type="ECO:0000313" key="2">
    <source>
        <dbReference type="EMBL" id="KAL3790468.1"/>
    </source>
</evidence>
<dbReference type="Proteomes" id="UP001530400">
    <property type="component" value="Unassembled WGS sequence"/>
</dbReference>
<protein>
    <submittedName>
        <fullName evidence="2">Uncharacterized protein</fullName>
    </submittedName>
</protein>
<dbReference type="AlphaFoldDB" id="A0ABD3PR07"/>
<keyword evidence="3" id="KW-1185">Reference proteome</keyword>
<feature type="compositionally biased region" description="Low complexity" evidence="1">
    <location>
        <begin position="81"/>
        <end position="94"/>
    </location>
</feature>
<feature type="compositionally biased region" description="Basic and acidic residues" evidence="1">
    <location>
        <begin position="166"/>
        <end position="176"/>
    </location>
</feature>